<dbReference type="GO" id="GO:0018741">
    <property type="term" value="F:linear primary-alkylsulfatase activity"/>
    <property type="evidence" value="ECO:0007669"/>
    <property type="project" value="TreeGrafter"/>
</dbReference>
<feature type="domain" description="Alkyl sulfatase dimerisation" evidence="3">
    <location>
        <begin position="466"/>
        <end position="542"/>
    </location>
</feature>
<keyword evidence="5" id="KW-1185">Reference proteome</keyword>
<dbReference type="InterPro" id="IPR036866">
    <property type="entry name" value="RibonucZ/Hydroxyglut_hydro"/>
</dbReference>
<dbReference type="PANTHER" id="PTHR43223:SF1">
    <property type="entry name" value="ALKYL_ARYL-SULFATASE BDS1"/>
    <property type="match status" value="1"/>
</dbReference>
<feature type="compositionally biased region" description="Low complexity" evidence="1">
    <location>
        <begin position="208"/>
        <end position="222"/>
    </location>
</feature>
<dbReference type="SUPFAM" id="SSF56281">
    <property type="entry name" value="Metallo-hydrolase/oxidoreductase"/>
    <property type="match status" value="2"/>
</dbReference>
<organism evidence="4 5">
    <name type="scientific">Penicillium arizonense</name>
    <dbReference type="NCBI Taxonomy" id="1835702"/>
    <lineage>
        <taxon>Eukaryota</taxon>
        <taxon>Fungi</taxon>
        <taxon>Dikarya</taxon>
        <taxon>Ascomycota</taxon>
        <taxon>Pezizomycotina</taxon>
        <taxon>Eurotiomycetes</taxon>
        <taxon>Eurotiomycetidae</taxon>
        <taxon>Eurotiales</taxon>
        <taxon>Aspergillaceae</taxon>
        <taxon>Penicillium</taxon>
    </lineage>
</organism>
<keyword evidence="2" id="KW-0812">Transmembrane</keyword>
<dbReference type="Gene3D" id="3.60.15.30">
    <property type="entry name" value="Metallo-beta-lactamase domain"/>
    <property type="match status" value="1"/>
</dbReference>
<keyword evidence="2" id="KW-0472">Membrane</keyword>
<dbReference type="EMBL" id="LXJU01000003">
    <property type="protein sequence ID" value="OGE56141.1"/>
    <property type="molecule type" value="Genomic_DNA"/>
</dbReference>
<evidence type="ECO:0000313" key="5">
    <source>
        <dbReference type="Proteomes" id="UP000177622"/>
    </source>
</evidence>
<evidence type="ECO:0000256" key="2">
    <source>
        <dbReference type="SAM" id="Phobius"/>
    </source>
</evidence>
<protein>
    <recommendedName>
        <fullName evidence="3">Alkyl sulfatase dimerisation domain-containing protein</fullName>
    </recommendedName>
</protein>
<keyword evidence="2" id="KW-1133">Transmembrane helix</keyword>
<dbReference type="RefSeq" id="XP_022491569.1">
    <property type="nucleotide sequence ID" value="XM_022628754.1"/>
</dbReference>
<evidence type="ECO:0000256" key="1">
    <source>
        <dbReference type="SAM" id="MobiDB-lite"/>
    </source>
</evidence>
<dbReference type="InterPro" id="IPR029228">
    <property type="entry name" value="Alkyl_sulf_dimr"/>
</dbReference>
<feature type="compositionally biased region" description="Low complexity" evidence="1">
    <location>
        <begin position="128"/>
        <end position="143"/>
    </location>
</feature>
<accession>A0A1F5LTF5</accession>
<sequence>MPAPLAKGTGFCFPGIIITVSVLVAAGIAVYESPQFKQWVTTSRRKIALALHNLGDEIQPQELTREDISMTEEVGEVAEERRRIARAEIMRRSTLMESRRKAQSDRSLGSFDALVDSDGNLRTPKDNASGAHSSTGAGASSTGVDIGTSGAFRRGGKQIQVDSSNMDRDRLHLDIPSTPASNDPSESIVQFTPTSEALDHDSLFDPFSPSSPQSASGSSGSSHTEDHQQVYYAHPHSAVNSTYQHDLLADLDGFGHGDAQSAHDVSAAPSTTGTFSHIGGFNDETSDGTLSDLGGRSVGGAATPASWSEVGSDTDHAFIDRLDPCIIEDGSGRVVWDNEIYNFLSEPVPETASPELWRQAQLVAKQGLYKVVDGIYQIRGFDLSNMTCANAALEIYRKNRGNKALNGMLYTHSSADHFGGAEGILSRSEASQVPVIAPRGSLEHAQRDLYAFLHDQTVRLMYQGLTGIEIAEDFTLPPKLQTAWHTQGFYGSVSHNLKAIYQRYMTWSDGNPSHVWEHPPVESARRYVDCMGGAEEVIKKAQGLGFGSENGPWRNFYLSGAGELRGQTLHKNLLSDQTEILMALSLH</sequence>
<dbReference type="GO" id="GO:0046983">
    <property type="term" value="F:protein dimerization activity"/>
    <property type="evidence" value="ECO:0007669"/>
    <property type="project" value="InterPro"/>
</dbReference>
<gene>
    <name evidence="4" type="ORF">PENARI_c003G10808</name>
</gene>
<evidence type="ECO:0000313" key="4">
    <source>
        <dbReference type="EMBL" id="OGE56141.1"/>
    </source>
</evidence>
<dbReference type="OrthoDB" id="3926760at2759"/>
<dbReference type="GeneID" id="34573488"/>
<dbReference type="Proteomes" id="UP000177622">
    <property type="component" value="Unassembled WGS sequence"/>
</dbReference>
<dbReference type="InterPro" id="IPR038536">
    <property type="entry name" value="Alkyl/aryl-sulf_dimr_sf"/>
</dbReference>
<evidence type="ECO:0000259" key="3">
    <source>
        <dbReference type="Pfam" id="PF14863"/>
    </source>
</evidence>
<comment type="caution">
    <text evidence="4">The sequence shown here is derived from an EMBL/GenBank/DDBJ whole genome shotgun (WGS) entry which is preliminary data.</text>
</comment>
<proteinExistence type="predicted"/>
<feature type="region of interest" description="Disordered" evidence="1">
    <location>
        <begin position="259"/>
        <end position="311"/>
    </location>
</feature>
<feature type="compositionally biased region" description="Polar residues" evidence="1">
    <location>
        <begin position="178"/>
        <end position="195"/>
    </location>
</feature>
<dbReference type="Gene3D" id="1.25.40.880">
    <property type="entry name" value="Alkyl sulfatase, dimerisation domain"/>
    <property type="match status" value="1"/>
</dbReference>
<feature type="region of interest" description="Disordered" evidence="1">
    <location>
        <begin position="94"/>
        <end position="227"/>
    </location>
</feature>
<dbReference type="Pfam" id="PF14863">
    <property type="entry name" value="Alkyl_sulf_dimr"/>
    <property type="match status" value="1"/>
</dbReference>
<dbReference type="GO" id="GO:0018909">
    <property type="term" value="P:dodecyl sulfate metabolic process"/>
    <property type="evidence" value="ECO:0007669"/>
    <property type="project" value="TreeGrafter"/>
</dbReference>
<dbReference type="PANTHER" id="PTHR43223">
    <property type="entry name" value="ALKYL/ARYL-SULFATASE"/>
    <property type="match status" value="1"/>
</dbReference>
<name>A0A1F5LTF5_PENAI</name>
<dbReference type="InterPro" id="IPR052195">
    <property type="entry name" value="Bact_Alkyl/Aryl-Sulfatase"/>
</dbReference>
<dbReference type="AlphaFoldDB" id="A0A1F5LTF5"/>
<feature type="transmembrane region" description="Helical" evidence="2">
    <location>
        <begin position="12"/>
        <end position="31"/>
    </location>
</feature>
<reference evidence="4 5" key="1">
    <citation type="journal article" date="2016" name="Sci. Rep.">
        <title>Penicillium arizonense, a new, genome sequenced fungal species, reveals a high chemical diversity in secreted metabolites.</title>
        <authorList>
            <person name="Grijseels S."/>
            <person name="Nielsen J.C."/>
            <person name="Randelovic M."/>
            <person name="Nielsen J."/>
            <person name="Nielsen K.F."/>
            <person name="Workman M."/>
            <person name="Frisvad J.C."/>
        </authorList>
    </citation>
    <scope>NUCLEOTIDE SEQUENCE [LARGE SCALE GENOMIC DNA]</scope>
    <source>
        <strain evidence="4 5">CBS 141311</strain>
    </source>
</reference>